<protein>
    <recommendedName>
        <fullName evidence="6">FtsX-like permease family protein</fullName>
    </recommendedName>
</protein>
<feature type="transmembrane region" description="Helical" evidence="1">
    <location>
        <begin position="320"/>
        <end position="343"/>
    </location>
</feature>
<proteinExistence type="predicted"/>
<keyword evidence="1" id="KW-1133">Transmembrane helix</keyword>
<keyword evidence="1" id="KW-0812">Transmembrane</keyword>
<dbReference type="OrthoDB" id="3716589at2"/>
<dbReference type="Proteomes" id="UP000241203">
    <property type="component" value="Unassembled WGS sequence"/>
</dbReference>
<sequence length="355" mass="37118">MRAAAILREAWRDIVTGTTRIATFALAFGVLVTGVAAADQLTVRRLVDEADQYRASGASIVTITAEGRVRGDACEALGRLPGVRAAGALRQEDDGLRLSALPQSPLTLYTVTPHLPDVLSAASDGNGLVLSADAASAAGRGARDPVDTVEGASRIAGVYDYPEDGRRVGFGYAALDVSAASELYDECWVDAWPLHERIDALLLTAVQPSADADADVQLSRVNTTLGTTFDGATAFSGRLTADAWLVALCGSLVIGYVSVRVRRVALASALHTRVPRRSLAAILALETCSWVAPIAIVVVSATVVFAAIGPTADRGTTVLLTLRVLAPSVAAAVVGAAAAFVATRERHLFRYVKDR</sequence>
<feature type="transmembrane region" description="Helical" evidence="1">
    <location>
        <begin position="243"/>
        <end position="259"/>
    </location>
</feature>
<dbReference type="Proteomes" id="UP000268291">
    <property type="component" value="Unassembled WGS sequence"/>
</dbReference>
<reference evidence="2 4" key="1">
    <citation type="submission" date="2018-03" db="EMBL/GenBank/DDBJ databases">
        <title>Genomic Encyclopedia of Archaeal and Bacterial Type Strains, Phase II (KMG-II): from individual species to whole genera.</title>
        <authorList>
            <person name="Goeker M."/>
        </authorList>
    </citation>
    <scope>NUCLEOTIDE SEQUENCE [LARGE SCALE GENOMIC DNA]</scope>
    <source>
        <strain evidence="2 4">DSM 21548</strain>
    </source>
</reference>
<keyword evidence="5" id="KW-1185">Reference proteome</keyword>
<dbReference type="RefSeq" id="WP_106563935.1">
    <property type="nucleotide sequence ID" value="NZ_PYAU01000001.1"/>
</dbReference>
<feature type="transmembrane region" description="Helical" evidence="1">
    <location>
        <begin position="279"/>
        <end position="308"/>
    </location>
</feature>
<evidence type="ECO:0000313" key="4">
    <source>
        <dbReference type="Proteomes" id="UP000241203"/>
    </source>
</evidence>
<reference evidence="3 5" key="2">
    <citation type="submission" date="2018-12" db="EMBL/GenBank/DDBJ databases">
        <authorList>
            <person name="hu s."/>
            <person name="Xu Y."/>
            <person name="Xu B."/>
            <person name="Li F."/>
        </authorList>
    </citation>
    <scope>NUCLEOTIDE SEQUENCE [LARGE SCALE GENOMIC DNA]</scope>
    <source>
        <strain evidence="3 5">KSW2-17</strain>
    </source>
</reference>
<comment type="caution">
    <text evidence="2">The sequence shown here is derived from an EMBL/GenBank/DDBJ whole genome shotgun (WGS) entry which is preliminary data.</text>
</comment>
<gene>
    <name evidence="2" type="ORF">CLV49_2641</name>
    <name evidence="3" type="ORF">ELQ93_06020</name>
</gene>
<evidence type="ECO:0000313" key="3">
    <source>
        <dbReference type="EMBL" id="RUQ86539.1"/>
    </source>
</evidence>
<organism evidence="2 4">
    <name type="scientific">Labedella gwakjiensis</name>
    <dbReference type="NCBI Taxonomy" id="390269"/>
    <lineage>
        <taxon>Bacteria</taxon>
        <taxon>Bacillati</taxon>
        <taxon>Actinomycetota</taxon>
        <taxon>Actinomycetes</taxon>
        <taxon>Micrococcales</taxon>
        <taxon>Microbacteriaceae</taxon>
        <taxon>Labedella</taxon>
    </lineage>
</organism>
<accession>A0A2P8GYG4</accession>
<dbReference type="EMBL" id="PYAU01000001">
    <property type="protein sequence ID" value="PSL39010.1"/>
    <property type="molecule type" value="Genomic_DNA"/>
</dbReference>
<evidence type="ECO:0000313" key="2">
    <source>
        <dbReference type="EMBL" id="PSL39010.1"/>
    </source>
</evidence>
<evidence type="ECO:0008006" key="6">
    <source>
        <dbReference type="Google" id="ProtNLM"/>
    </source>
</evidence>
<evidence type="ECO:0000256" key="1">
    <source>
        <dbReference type="SAM" id="Phobius"/>
    </source>
</evidence>
<name>A0A2P8GYG4_9MICO</name>
<dbReference type="AlphaFoldDB" id="A0A2P8GYG4"/>
<keyword evidence="1" id="KW-0472">Membrane</keyword>
<evidence type="ECO:0000313" key="5">
    <source>
        <dbReference type="Proteomes" id="UP000268291"/>
    </source>
</evidence>
<dbReference type="EMBL" id="RZGY01000001">
    <property type="protein sequence ID" value="RUQ86539.1"/>
    <property type="molecule type" value="Genomic_DNA"/>
</dbReference>